<dbReference type="Pfam" id="PF13796">
    <property type="entry name" value="Sensor"/>
    <property type="match status" value="1"/>
</dbReference>
<gene>
    <name evidence="3" type="ORF">ACFQKD_01355</name>
</gene>
<keyword evidence="1" id="KW-0472">Membrane</keyword>
<feature type="transmembrane region" description="Helical" evidence="1">
    <location>
        <begin position="204"/>
        <end position="226"/>
    </location>
</feature>
<organism evidence="3 4">
    <name type="scientific">Halobaculum marinum</name>
    <dbReference type="NCBI Taxonomy" id="3031996"/>
    <lineage>
        <taxon>Archaea</taxon>
        <taxon>Methanobacteriati</taxon>
        <taxon>Methanobacteriota</taxon>
        <taxon>Stenosarchaea group</taxon>
        <taxon>Halobacteria</taxon>
        <taxon>Halobacteriales</taxon>
        <taxon>Haloferacaceae</taxon>
        <taxon>Halobaculum</taxon>
    </lineage>
</organism>
<feature type="transmembrane region" description="Helical" evidence="1">
    <location>
        <begin position="128"/>
        <end position="155"/>
    </location>
</feature>
<keyword evidence="1" id="KW-1133">Transmembrane helix</keyword>
<comment type="caution">
    <text evidence="3">The sequence shown here is derived from an EMBL/GenBank/DDBJ whole genome shotgun (WGS) entry which is preliminary data.</text>
</comment>
<keyword evidence="1" id="KW-0812">Transmembrane</keyword>
<reference evidence="3 4" key="1">
    <citation type="journal article" date="2019" name="Int. J. Syst. Evol. Microbiol.">
        <title>The Global Catalogue of Microorganisms (GCM) 10K type strain sequencing project: providing services to taxonomists for standard genome sequencing and annotation.</title>
        <authorList>
            <consortium name="The Broad Institute Genomics Platform"/>
            <consortium name="The Broad Institute Genome Sequencing Center for Infectious Disease"/>
            <person name="Wu L."/>
            <person name="Ma J."/>
        </authorList>
    </citation>
    <scope>NUCLEOTIDE SEQUENCE [LARGE SCALE GENOMIC DNA]</scope>
    <source>
        <strain evidence="3 4">DT55</strain>
    </source>
</reference>
<evidence type="ECO:0000259" key="2">
    <source>
        <dbReference type="Pfam" id="PF13796"/>
    </source>
</evidence>
<dbReference type="Proteomes" id="UP001596388">
    <property type="component" value="Unassembled WGS sequence"/>
</dbReference>
<sequence length="258" mass="28293">MSLTASVRVRRGLRSFLASPFRRQTYLNLLYLSLAVPLGFAYFLLLAIGVPLGLGLVFVVIGIPVLALLVAVSLGLADVERRLTSALLGVDIEHRRPASPDESWRERLTEVVTDRGTWTALVYLPSKFLLGLASFTVITSTLTTGVSLLLVPLYYDQPGLYVGVVTDRPVELHPALYFGWNRLLVGYETVFRLEAWRVTTLGEALIVAGFGVLVILVGFQLLNWLARLSGWYARVMLGGTYDVVGTARRAVRRGTGGA</sequence>
<name>A0ABD5WQV3_9EURY</name>
<dbReference type="GeneID" id="79270182"/>
<dbReference type="InterPro" id="IPR025828">
    <property type="entry name" value="Put_sensor_dom"/>
</dbReference>
<dbReference type="AlphaFoldDB" id="A0ABD5WQV3"/>
<feature type="transmembrane region" description="Helical" evidence="1">
    <location>
        <begin position="29"/>
        <end position="50"/>
    </location>
</feature>
<evidence type="ECO:0000313" key="4">
    <source>
        <dbReference type="Proteomes" id="UP001596388"/>
    </source>
</evidence>
<evidence type="ECO:0000256" key="1">
    <source>
        <dbReference type="SAM" id="Phobius"/>
    </source>
</evidence>
<evidence type="ECO:0000313" key="3">
    <source>
        <dbReference type="EMBL" id="MFC7095939.1"/>
    </source>
</evidence>
<dbReference type="EMBL" id="JBHTAG010000002">
    <property type="protein sequence ID" value="MFC7095939.1"/>
    <property type="molecule type" value="Genomic_DNA"/>
</dbReference>
<dbReference type="RefSeq" id="WP_276236579.1">
    <property type="nucleotide sequence ID" value="NZ_CP119989.1"/>
</dbReference>
<keyword evidence="4" id="KW-1185">Reference proteome</keyword>
<feature type="domain" description="Putative sensor" evidence="2">
    <location>
        <begin position="31"/>
        <end position="237"/>
    </location>
</feature>
<feature type="transmembrane region" description="Helical" evidence="1">
    <location>
        <begin position="56"/>
        <end position="77"/>
    </location>
</feature>
<accession>A0ABD5WQV3</accession>
<proteinExistence type="predicted"/>
<protein>
    <submittedName>
        <fullName evidence="3">Sensor domain-containing protein</fullName>
    </submittedName>
</protein>